<reference evidence="2" key="1">
    <citation type="submission" date="2021-01" db="EMBL/GenBank/DDBJ databases">
        <title>Whole genome shotgun sequence of Virgisporangium ochraceum NBRC 16418.</title>
        <authorList>
            <person name="Komaki H."/>
            <person name="Tamura T."/>
        </authorList>
    </citation>
    <scope>NUCLEOTIDE SEQUENCE</scope>
    <source>
        <strain evidence="2">NBRC 16418</strain>
    </source>
</reference>
<feature type="transmembrane region" description="Helical" evidence="1">
    <location>
        <begin position="158"/>
        <end position="177"/>
    </location>
</feature>
<keyword evidence="1" id="KW-0472">Membrane</keyword>
<keyword evidence="1" id="KW-1133">Transmembrane helix</keyword>
<organism evidence="2 3">
    <name type="scientific">Virgisporangium ochraceum</name>
    <dbReference type="NCBI Taxonomy" id="65505"/>
    <lineage>
        <taxon>Bacteria</taxon>
        <taxon>Bacillati</taxon>
        <taxon>Actinomycetota</taxon>
        <taxon>Actinomycetes</taxon>
        <taxon>Micromonosporales</taxon>
        <taxon>Micromonosporaceae</taxon>
        <taxon>Virgisporangium</taxon>
    </lineage>
</organism>
<feature type="transmembrane region" description="Helical" evidence="1">
    <location>
        <begin position="39"/>
        <end position="58"/>
    </location>
</feature>
<sequence length="199" mass="21417">MASTYMRVAGALTAFGGIAWGVAWIVTPSSSDDHNLLEFWASVPFSVGLLALLTAMWVTAATGTGRWGRGFLAAEAVAVVLALCWTLPYLVDIDRPNTGVLMVLDLFWPLSMLGLVVVGVLVARARRWPRPLRYLPLAASLLLVVDMAFFWASDRVATLVTGSYLAVSYGILGVMMIRSAADACSSRSPEEPLRADPRG</sequence>
<feature type="transmembrane region" description="Helical" evidence="1">
    <location>
        <begin position="100"/>
        <end position="122"/>
    </location>
</feature>
<keyword evidence="1" id="KW-0812">Transmembrane</keyword>
<dbReference type="Proteomes" id="UP000635606">
    <property type="component" value="Unassembled WGS sequence"/>
</dbReference>
<keyword evidence="3" id="KW-1185">Reference proteome</keyword>
<comment type="caution">
    <text evidence="2">The sequence shown here is derived from an EMBL/GenBank/DDBJ whole genome shotgun (WGS) entry which is preliminary data.</text>
</comment>
<proteinExistence type="predicted"/>
<protein>
    <submittedName>
        <fullName evidence="2">Uncharacterized protein</fullName>
    </submittedName>
</protein>
<name>A0A8J4EGD7_9ACTN</name>
<dbReference type="AlphaFoldDB" id="A0A8J4EGD7"/>
<feature type="transmembrane region" description="Helical" evidence="1">
    <location>
        <begin position="134"/>
        <end position="152"/>
    </location>
</feature>
<evidence type="ECO:0000313" key="2">
    <source>
        <dbReference type="EMBL" id="GIJ73794.1"/>
    </source>
</evidence>
<gene>
    <name evidence="2" type="ORF">Voc01_087110</name>
</gene>
<evidence type="ECO:0000256" key="1">
    <source>
        <dbReference type="SAM" id="Phobius"/>
    </source>
</evidence>
<evidence type="ECO:0000313" key="3">
    <source>
        <dbReference type="Proteomes" id="UP000635606"/>
    </source>
</evidence>
<dbReference type="EMBL" id="BOPH01000125">
    <property type="protein sequence ID" value="GIJ73794.1"/>
    <property type="molecule type" value="Genomic_DNA"/>
</dbReference>
<feature type="transmembrane region" description="Helical" evidence="1">
    <location>
        <begin position="70"/>
        <end position="88"/>
    </location>
</feature>
<accession>A0A8J4EGD7</accession>
<dbReference type="RefSeq" id="WP_203933615.1">
    <property type="nucleotide sequence ID" value="NZ_BOPH01000125.1"/>
</dbReference>